<evidence type="ECO:0000313" key="3">
    <source>
        <dbReference type="Proteomes" id="UP000646738"/>
    </source>
</evidence>
<evidence type="ECO:0000313" key="2">
    <source>
        <dbReference type="EMBL" id="GHI52095.1"/>
    </source>
</evidence>
<proteinExistence type="predicted"/>
<accession>A0ABQ3R8B5</accession>
<organism evidence="2 3">
    <name type="scientific">Streptomyces rubradiris</name>
    <name type="common">Streptomyces achromogenes subsp. rubradiris</name>
    <dbReference type="NCBI Taxonomy" id="285531"/>
    <lineage>
        <taxon>Bacteria</taxon>
        <taxon>Bacillati</taxon>
        <taxon>Actinomycetota</taxon>
        <taxon>Actinomycetes</taxon>
        <taxon>Kitasatosporales</taxon>
        <taxon>Streptomycetaceae</taxon>
        <taxon>Streptomyces</taxon>
    </lineage>
</organism>
<dbReference type="RefSeq" id="WP_308439930.1">
    <property type="nucleotide sequence ID" value="NZ_BNCB01000016.1"/>
</dbReference>
<dbReference type="InterPro" id="IPR036390">
    <property type="entry name" value="WH_DNA-bd_sf"/>
</dbReference>
<keyword evidence="3" id="KW-1185">Reference proteome</keyword>
<sequence>MVTRRRSPHDERQVLIRLTREGAEHLAVMWAQLRARQYAALSQFTPQEQRVLAAQLHRLAGLINETIPRAAGSAADEG</sequence>
<name>A0ABQ3R8B5_STRRR</name>
<protein>
    <recommendedName>
        <fullName evidence="1">HTH marR-type domain-containing protein</fullName>
    </recommendedName>
</protein>
<gene>
    <name evidence="2" type="ORF">Srubr_19410</name>
</gene>
<dbReference type="SUPFAM" id="SSF46785">
    <property type="entry name" value="Winged helix' DNA-binding domain"/>
    <property type="match status" value="1"/>
</dbReference>
<reference evidence="3" key="1">
    <citation type="submission" date="2023-07" db="EMBL/GenBank/DDBJ databases">
        <title>Whole genome shotgun sequence of Streptomyces achromogenes subsp. rubradiris NBRC 14000.</title>
        <authorList>
            <person name="Komaki H."/>
            <person name="Tamura T."/>
        </authorList>
    </citation>
    <scope>NUCLEOTIDE SEQUENCE [LARGE SCALE GENOMIC DNA]</scope>
    <source>
        <strain evidence="3">NBRC 14000</strain>
    </source>
</reference>
<dbReference type="InterPro" id="IPR036388">
    <property type="entry name" value="WH-like_DNA-bd_sf"/>
</dbReference>
<dbReference type="EMBL" id="BNEA01000007">
    <property type="protein sequence ID" value="GHI52095.1"/>
    <property type="molecule type" value="Genomic_DNA"/>
</dbReference>
<dbReference type="Proteomes" id="UP000646738">
    <property type="component" value="Unassembled WGS sequence"/>
</dbReference>
<dbReference type="Gene3D" id="1.10.10.10">
    <property type="entry name" value="Winged helix-like DNA-binding domain superfamily/Winged helix DNA-binding domain"/>
    <property type="match status" value="1"/>
</dbReference>
<dbReference type="InterPro" id="IPR000835">
    <property type="entry name" value="HTH_MarR-typ"/>
</dbReference>
<evidence type="ECO:0000259" key="1">
    <source>
        <dbReference type="PROSITE" id="PS50995"/>
    </source>
</evidence>
<dbReference type="PROSITE" id="PS50995">
    <property type="entry name" value="HTH_MARR_2"/>
    <property type="match status" value="1"/>
</dbReference>
<feature type="domain" description="HTH marR-type" evidence="1">
    <location>
        <begin position="1"/>
        <end position="61"/>
    </location>
</feature>
<comment type="caution">
    <text evidence="2">The sequence shown here is derived from an EMBL/GenBank/DDBJ whole genome shotgun (WGS) entry which is preliminary data.</text>
</comment>